<evidence type="ECO:0000256" key="1">
    <source>
        <dbReference type="ARBA" id="ARBA00022603"/>
    </source>
</evidence>
<dbReference type="GO" id="GO:0010420">
    <property type="term" value="F:polyprenyldihydroxybenzoate methyltransferase activity"/>
    <property type="evidence" value="ECO:0007669"/>
    <property type="project" value="InterPro"/>
</dbReference>
<keyword evidence="4 5" id="KW-0949">S-adenosyl-L-methionine</keyword>
<evidence type="ECO:0000256" key="4">
    <source>
        <dbReference type="ARBA" id="ARBA00022691"/>
    </source>
</evidence>
<protein>
    <recommendedName>
        <fullName evidence="5">Ubiquinone biosynthesis O-methyltransferase</fullName>
    </recommendedName>
    <alternativeName>
        <fullName evidence="5">2-polyprenyl-6-hydroxyphenol methylase</fullName>
        <ecNumber evidence="5">2.1.1.222</ecNumber>
    </alternativeName>
    <alternativeName>
        <fullName evidence="5">3-demethylubiquinone 3-O-methyltransferase</fullName>
        <ecNumber evidence="5">2.1.1.64</ecNumber>
    </alternativeName>
</protein>
<dbReference type="InterPro" id="IPR010233">
    <property type="entry name" value="UbiG_MeTrfase"/>
</dbReference>
<dbReference type="InterPro" id="IPR013216">
    <property type="entry name" value="Methyltransf_11"/>
</dbReference>
<accession>A0A9J6PEE7</accession>
<dbReference type="EC" id="2.1.1.64" evidence="5"/>
<dbReference type="AlphaFoldDB" id="A0A9J6PEE7"/>
<evidence type="ECO:0000256" key="3">
    <source>
        <dbReference type="ARBA" id="ARBA00022688"/>
    </source>
</evidence>
<dbReference type="Pfam" id="PF08241">
    <property type="entry name" value="Methyltransf_11"/>
    <property type="match status" value="1"/>
</dbReference>
<evidence type="ECO:0000259" key="6">
    <source>
        <dbReference type="Pfam" id="PF08241"/>
    </source>
</evidence>
<keyword evidence="3 5" id="KW-0831">Ubiquinone biosynthesis</keyword>
<evidence type="ECO:0000256" key="5">
    <source>
        <dbReference type="HAMAP-Rule" id="MF_00472"/>
    </source>
</evidence>
<comment type="similarity">
    <text evidence="5">Belongs to the methyltransferase superfamily. UbiG/COQ3 family.</text>
</comment>
<comment type="caution">
    <text evidence="7">The sequence shown here is derived from an EMBL/GenBank/DDBJ whole genome shotgun (WGS) entry which is preliminary data.</text>
</comment>
<evidence type="ECO:0000313" key="8">
    <source>
        <dbReference type="Proteomes" id="UP001055804"/>
    </source>
</evidence>
<comment type="catalytic activity">
    <reaction evidence="5">
        <text>a 3-demethylubiquinol + S-adenosyl-L-methionine = a ubiquinol + S-adenosyl-L-homocysteine + H(+)</text>
        <dbReference type="Rhea" id="RHEA:44380"/>
        <dbReference type="Rhea" id="RHEA-COMP:9566"/>
        <dbReference type="Rhea" id="RHEA-COMP:10914"/>
        <dbReference type="ChEBI" id="CHEBI:15378"/>
        <dbReference type="ChEBI" id="CHEBI:17976"/>
        <dbReference type="ChEBI" id="CHEBI:57856"/>
        <dbReference type="ChEBI" id="CHEBI:59789"/>
        <dbReference type="ChEBI" id="CHEBI:84422"/>
        <dbReference type="EC" id="2.1.1.64"/>
    </reaction>
</comment>
<evidence type="ECO:0000313" key="7">
    <source>
        <dbReference type="EMBL" id="MCP1336139.1"/>
    </source>
</evidence>
<dbReference type="GO" id="GO:0061542">
    <property type="term" value="F:3-demethylubiquinol 3-O-methyltransferase activity"/>
    <property type="evidence" value="ECO:0007669"/>
    <property type="project" value="UniProtKB-UniRule"/>
</dbReference>
<keyword evidence="2 5" id="KW-0808">Transferase</keyword>
<feature type="domain" description="Methyltransferase type 11" evidence="6">
    <location>
        <begin position="50"/>
        <end position="144"/>
    </location>
</feature>
<comment type="function">
    <text evidence="5">O-methyltransferase that catalyzes the 2 O-methylation steps in the ubiquinone biosynthetic pathway.</text>
</comment>
<comment type="catalytic activity">
    <reaction evidence="5">
        <text>a 3-(all-trans-polyprenyl)benzene-1,2-diol + S-adenosyl-L-methionine = a 2-methoxy-6-(all-trans-polyprenyl)phenol + S-adenosyl-L-homocysteine + H(+)</text>
        <dbReference type="Rhea" id="RHEA:31411"/>
        <dbReference type="Rhea" id="RHEA-COMP:9550"/>
        <dbReference type="Rhea" id="RHEA-COMP:9551"/>
        <dbReference type="ChEBI" id="CHEBI:15378"/>
        <dbReference type="ChEBI" id="CHEBI:57856"/>
        <dbReference type="ChEBI" id="CHEBI:59789"/>
        <dbReference type="ChEBI" id="CHEBI:62729"/>
        <dbReference type="ChEBI" id="CHEBI:62731"/>
        <dbReference type="EC" id="2.1.1.222"/>
    </reaction>
</comment>
<keyword evidence="1 5" id="KW-0489">Methyltransferase</keyword>
<dbReference type="Gene3D" id="3.40.50.150">
    <property type="entry name" value="Vaccinia Virus protein VP39"/>
    <property type="match status" value="1"/>
</dbReference>
<dbReference type="GO" id="GO:0102208">
    <property type="term" value="F:2-polyprenyl-6-hydroxyphenol methylase activity"/>
    <property type="evidence" value="ECO:0007669"/>
    <property type="project" value="UniProtKB-EC"/>
</dbReference>
<comment type="pathway">
    <text evidence="5">Cofactor biosynthesis; ubiquinone biosynthesis.</text>
</comment>
<proteinExistence type="inferred from homology"/>
<dbReference type="PANTHER" id="PTHR43464">
    <property type="entry name" value="METHYLTRANSFERASE"/>
    <property type="match status" value="1"/>
</dbReference>
<dbReference type="EC" id="2.1.1.222" evidence="5"/>
<reference evidence="7" key="1">
    <citation type="submission" date="2022-06" db="EMBL/GenBank/DDBJ databases">
        <title>Isolation and Genomics of Futiania mangrovii gen. nov., sp. nov., a Rare and Metabolically-versatile member in the Class Alphaproteobacteria.</title>
        <authorList>
            <person name="Liu L."/>
            <person name="Huang W.-C."/>
            <person name="Pan J."/>
            <person name="Li J."/>
            <person name="Huang Y."/>
            <person name="Du H."/>
            <person name="Liu Y."/>
            <person name="Li M."/>
        </authorList>
    </citation>
    <scope>NUCLEOTIDE SEQUENCE</scope>
    <source>
        <strain evidence="7">FT118</strain>
    </source>
</reference>
<organism evidence="7 8">
    <name type="scientific">Futiania mangrovi</name>
    <dbReference type="NCBI Taxonomy" id="2959716"/>
    <lineage>
        <taxon>Bacteria</taxon>
        <taxon>Pseudomonadati</taxon>
        <taxon>Pseudomonadota</taxon>
        <taxon>Alphaproteobacteria</taxon>
        <taxon>Futianiales</taxon>
        <taxon>Futianiaceae</taxon>
        <taxon>Futiania</taxon>
    </lineage>
</organism>
<feature type="binding site" evidence="5">
    <location>
        <position position="53"/>
    </location>
    <ligand>
        <name>S-adenosyl-L-methionine</name>
        <dbReference type="ChEBI" id="CHEBI:59789"/>
    </ligand>
</feature>
<sequence>MADEWWDPRGKFRPLHKFNPVRLAYIRDTACRAFGRDPKAPEPLKGLRLLDIGCGGGLVSEPIARLGAEVVGADAAERNVKTAAAHAARTGVAVDYRHTTAEALAAAGETFDIVLNLEVVEHVENPAAFLETCAGLVRPGGLTVVATLNRTTKAFALAIVGAEYVLRWLPRGTHEWSKFLKPEEVERPLTSAGLEVFDRRGVSFNPLLDEWRLSKDMAVNYMIAARRPA</sequence>
<dbReference type="Proteomes" id="UP001055804">
    <property type="component" value="Unassembled WGS sequence"/>
</dbReference>
<dbReference type="InterPro" id="IPR029063">
    <property type="entry name" value="SAM-dependent_MTases_sf"/>
</dbReference>
<gene>
    <name evidence="5 7" type="primary">ubiG</name>
    <name evidence="7" type="ORF">NJQ99_06960</name>
</gene>
<dbReference type="GO" id="GO:0032259">
    <property type="term" value="P:methylation"/>
    <property type="evidence" value="ECO:0007669"/>
    <property type="project" value="UniProtKB-KW"/>
</dbReference>
<dbReference type="NCBIfam" id="TIGR01983">
    <property type="entry name" value="UbiG"/>
    <property type="match status" value="1"/>
</dbReference>
<name>A0A9J6PEE7_9PROT</name>
<feature type="binding site" evidence="5">
    <location>
        <position position="22"/>
    </location>
    <ligand>
        <name>S-adenosyl-L-methionine</name>
        <dbReference type="ChEBI" id="CHEBI:59789"/>
    </ligand>
</feature>
<evidence type="ECO:0000256" key="2">
    <source>
        <dbReference type="ARBA" id="ARBA00022679"/>
    </source>
</evidence>
<dbReference type="PANTHER" id="PTHR43464:SF19">
    <property type="entry name" value="UBIQUINONE BIOSYNTHESIS O-METHYLTRANSFERASE, MITOCHONDRIAL"/>
    <property type="match status" value="1"/>
</dbReference>
<dbReference type="SUPFAM" id="SSF53335">
    <property type="entry name" value="S-adenosyl-L-methionine-dependent methyltransferases"/>
    <property type="match status" value="1"/>
</dbReference>
<feature type="binding site" evidence="5">
    <location>
        <position position="74"/>
    </location>
    <ligand>
        <name>S-adenosyl-L-methionine</name>
        <dbReference type="ChEBI" id="CHEBI:59789"/>
    </ligand>
</feature>
<keyword evidence="8" id="KW-1185">Reference proteome</keyword>
<dbReference type="CDD" id="cd02440">
    <property type="entry name" value="AdoMet_MTases"/>
    <property type="match status" value="1"/>
</dbReference>
<feature type="binding site" evidence="5">
    <location>
        <position position="117"/>
    </location>
    <ligand>
        <name>S-adenosyl-L-methionine</name>
        <dbReference type="ChEBI" id="CHEBI:59789"/>
    </ligand>
</feature>
<dbReference type="HAMAP" id="MF_00472">
    <property type="entry name" value="UbiG"/>
    <property type="match status" value="1"/>
</dbReference>
<dbReference type="EMBL" id="JAMZFT010000002">
    <property type="protein sequence ID" value="MCP1336139.1"/>
    <property type="molecule type" value="Genomic_DNA"/>
</dbReference>